<organism evidence="1 2">
    <name type="scientific">Pedobacter psychrodurus</name>
    <dbReference type="NCBI Taxonomy" id="2530456"/>
    <lineage>
        <taxon>Bacteria</taxon>
        <taxon>Pseudomonadati</taxon>
        <taxon>Bacteroidota</taxon>
        <taxon>Sphingobacteriia</taxon>
        <taxon>Sphingobacteriales</taxon>
        <taxon>Sphingobacteriaceae</taxon>
        <taxon>Pedobacter</taxon>
    </lineage>
</organism>
<accession>A0A4R0PIF7</accession>
<protein>
    <submittedName>
        <fullName evidence="1">Uncharacterized protein</fullName>
    </submittedName>
</protein>
<sequence length="98" mass="11612">MEEILKALNYQPVDISDEDLDNPVPSITYFFVNHPIHESRTKLWKLYEGWIHFAAESPEGEELTDMLFFYNQLVELLNLCYVFTKKMELNSDIINQKP</sequence>
<comment type="caution">
    <text evidence="1">The sequence shown here is derived from an EMBL/GenBank/DDBJ whole genome shotgun (WGS) entry which is preliminary data.</text>
</comment>
<dbReference type="RefSeq" id="WP_131533534.1">
    <property type="nucleotide sequence ID" value="NZ_SJSO01000023.1"/>
</dbReference>
<evidence type="ECO:0000313" key="2">
    <source>
        <dbReference type="Proteomes" id="UP000293925"/>
    </source>
</evidence>
<dbReference type="Proteomes" id="UP000293925">
    <property type="component" value="Unassembled WGS sequence"/>
</dbReference>
<dbReference type="AlphaFoldDB" id="A0A4R0PIF7"/>
<reference evidence="1 2" key="1">
    <citation type="submission" date="2019-02" db="EMBL/GenBank/DDBJ databases">
        <title>Pedobacter sp. RP-3-21 sp. nov., isolated from Arctic soil.</title>
        <authorList>
            <person name="Dahal R.H."/>
        </authorList>
    </citation>
    <scope>NUCLEOTIDE SEQUENCE [LARGE SCALE GENOMIC DNA]</scope>
    <source>
        <strain evidence="1 2">RP-3-21</strain>
    </source>
</reference>
<keyword evidence="2" id="KW-1185">Reference proteome</keyword>
<proteinExistence type="predicted"/>
<gene>
    <name evidence="1" type="ORF">EZ456_20895</name>
</gene>
<evidence type="ECO:0000313" key="1">
    <source>
        <dbReference type="EMBL" id="TCD18956.1"/>
    </source>
</evidence>
<dbReference type="OrthoDB" id="766751at2"/>
<dbReference type="EMBL" id="SJSO01000023">
    <property type="protein sequence ID" value="TCD18956.1"/>
    <property type="molecule type" value="Genomic_DNA"/>
</dbReference>
<name>A0A4R0PIF7_9SPHI</name>